<evidence type="ECO:0000313" key="2">
    <source>
        <dbReference type="EMBL" id="CAD1818044.1"/>
    </source>
</evidence>
<organism evidence="2">
    <name type="scientific">Ananas comosus var. bracteatus</name>
    <name type="common">red pineapple</name>
    <dbReference type="NCBI Taxonomy" id="296719"/>
    <lineage>
        <taxon>Eukaryota</taxon>
        <taxon>Viridiplantae</taxon>
        <taxon>Streptophyta</taxon>
        <taxon>Embryophyta</taxon>
        <taxon>Tracheophyta</taxon>
        <taxon>Spermatophyta</taxon>
        <taxon>Magnoliopsida</taxon>
        <taxon>Liliopsida</taxon>
        <taxon>Poales</taxon>
        <taxon>Bromeliaceae</taxon>
        <taxon>Bromelioideae</taxon>
        <taxon>Ananas</taxon>
    </lineage>
</organism>
<sequence length="111" mass="12775">MRHGIPSWKSCLIESLVSKRIRRFGVREKLSLQFIGPFEVLERVESVAYRIALPPWLVEIHDVFHVSALRKHVFDPSYVINFTLLEVGEDLRSHGVELASGAYRTPFISVQ</sequence>
<dbReference type="Pfam" id="PF24626">
    <property type="entry name" value="SH3_Tf2-1"/>
    <property type="match status" value="1"/>
</dbReference>
<protein>
    <recommendedName>
        <fullName evidence="1">Tf2-1-like SH3-like domain-containing protein</fullName>
    </recommendedName>
</protein>
<dbReference type="PANTHER" id="PTHR46148:SF60">
    <property type="entry name" value="CHROMO DOMAIN-CONTAINING PROTEIN"/>
    <property type="match status" value="1"/>
</dbReference>
<dbReference type="EMBL" id="LR862138">
    <property type="protein sequence ID" value="CAD1818044.1"/>
    <property type="molecule type" value="Genomic_DNA"/>
</dbReference>
<dbReference type="PANTHER" id="PTHR46148">
    <property type="entry name" value="CHROMO DOMAIN-CONTAINING PROTEIN"/>
    <property type="match status" value="1"/>
</dbReference>
<accession>A0A6V7NHY8</accession>
<dbReference type="InterPro" id="IPR056924">
    <property type="entry name" value="SH3_Tf2-1"/>
</dbReference>
<gene>
    <name evidence="2" type="ORF">CB5_LOCUS1255</name>
</gene>
<feature type="domain" description="Tf2-1-like SH3-like" evidence="1">
    <location>
        <begin position="19"/>
        <end position="72"/>
    </location>
</feature>
<reference evidence="2" key="1">
    <citation type="submission" date="2020-07" db="EMBL/GenBank/DDBJ databases">
        <authorList>
            <person name="Lin J."/>
        </authorList>
    </citation>
    <scope>NUCLEOTIDE SEQUENCE</scope>
</reference>
<name>A0A6V7NHY8_ANACO</name>
<proteinExistence type="predicted"/>
<evidence type="ECO:0000259" key="1">
    <source>
        <dbReference type="Pfam" id="PF24626"/>
    </source>
</evidence>
<dbReference type="AlphaFoldDB" id="A0A6V7NHY8"/>